<evidence type="ECO:0000256" key="4">
    <source>
        <dbReference type="ARBA" id="ARBA00023175"/>
    </source>
</evidence>
<keyword evidence="3 5" id="KW-0067">ATP-binding</keyword>
<dbReference type="Gene3D" id="3.40.850.10">
    <property type="entry name" value="Kinesin motor domain"/>
    <property type="match status" value="1"/>
</dbReference>
<feature type="compositionally biased region" description="Low complexity" evidence="7">
    <location>
        <begin position="47"/>
        <end position="57"/>
    </location>
</feature>
<dbReference type="Pfam" id="PF00225">
    <property type="entry name" value="Kinesin"/>
    <property type="match status" value="1"/>
</dbReference>
<evidence type="ECO:0000259" key="8">
    <source>
        <dbReference type="PROSITE" id="PS50067"/>
    </source>
</evidence>
<evidence type="ECO:0000313" key="10">
    <source>
        <dbReference type="Proteomes" id="UP000008837"/>
    </source>
</evidence>
<accession>A8Q811</accession>
<evidence type="ECO:0000256" key="2">
    <source>
        <dbReference type="ARBA" id="ARBA00022741"/>
    </source>
</evidence>
<dbReference type="InterPro" id="IPR001752">
    <property type="entry name" value="Kinesin_motor_dom"/>
</dbReference>
<dbReference type="STRING" id="425265.A8Q811"/>
<dbReference type="SUPFAM" id="SSF52540">
    <property type="entry name" value="P-loop containing nucleoside triphosphate hydrolases"/>
    <property type="match status" value="1"/>
</dbReference>
<sequence length="469" mass="53303">MPPTRTATARRTLHTPSQGASTPGRTRLQVRRARLARPTDEDRSSTPRRVSVPRSAAAAHMHDLCALETQRMQAKQEQERSIQEERLQRARTVDEQLMEERRVAKENRPPPSSWHTYQDYEMKLLCAEYEQTVSQLRAELEDRDTELARLRLAADQHHQAESQLTTSVHEWKTRVAQLEEQLHSRDDRTHELRREADEARALVRNLEMRLIDADALRRRLHNQVQELRGNVRVYARIRPSLQDGAVAEWHFPDAAMLATQMEVRVPTESATGTASVKTHAFTFDHVFPPASTQADVFAEVADLLQSVLDGYHTTIFAYGQTGSGKTHTLEGGAGIDWDHQHAGMNDDPNVGLIPRAMHMLWRVAEAQRIHGWSYTFEASMVEVYLDQVSDLLGDEPGKGKGRAHGKDKCEIKHLPTHTHIEHAVVAPMTRPNDVYALLAQAKKRRQVAATLMNERSSRSHSVFALRSRC</sequence>
<evidence type="ECO:0000256" key="5">
    <source>
        <dbReference type="PROSITE-ProRule" id="PRU00283"/>
    </source>
</evidence>
<dbReference type="PANTHER" id="PTHR47972">
    <property type="entry name" value="KINESIN-LIKE PROTEIN KLP-3"/>
    <property type="match status" value="1"/>
</dbReference>
<evidence type="ECO:0000256" key="3">
    <source>
        <dbReference type="ARBA" id="ARBA00022840"/>
    </source>
</evidence>
<proteinExistence type="inferred from homology"/>
<dbReference type="PROSITE" id="PS50067">
    <property type="entry name" value="KINESIN_MOTOR_2"/>
    <property type="match status" value="1"/>
</dbReference>
<dbReference type="InterPro" id="IPR036961">
    <property type="entry name" value="Kinesin_motor_dom_sf"/>
</dbReference>
<dbReference type="PRINTS" id="PR00380">
    <property type="entry name" value="KINESINHEAVY"/>
</dbReference>
<comment type="similarity">
    <text evidence="5">Belongs to the TRAFAC class myosin-kinesin ATPase superfamily. Kinesin family.</text>
</comment>
<evidence type="ECO:0000256" key="7">
    <source>
        <dbReference type="SAM" id="MobiDB-lite"/>
    </source>
</evidence>
<keyword evidence="10" id="KW-1185">Reference proteome</keyword>
<evidence type="ECO:0000256" key="1">
    <source>
        <dbReference type="ARBA" id="ARBA00022701"/>
    </source>
</evidence>
<evidence type="ECO:0000256" key="6">
    <source>
        <dbReference type="SAM" id="Coils"/>
    </source>
</evidence>
<dbReference type="InterPro" id="IPR027640">
    <property type="entry name" value="Kinesin-like_fam"/>
</dbReference>
<keyword evidence="4 5" id="KW-0505">Motor protein</keyword>
<feature type="compositionally biased region" description="Polar residues" evidence="7">
    <location>
        <begin position="14"/>
        <end position="24"/>
    </location>
</feature>
<dbReference type="Gene3D" id="1.20.5.300">
    <property type="match status" value="1"/>
</dbReference>
<dbReference type="GO" id="GO:0005524">
    <property type="term" value="F:ATP binding"/>
    <property type="evidence" value="ECO:0007669"/>
    <property type="project" value="UniProtKB-UniRule"/>
</dbReference>
<keyword evidence="2 5" id="KW-0547">Nucleotide-binding</keyword>
<dbReference type="GO" id="GO:0007018">
    <property type="term" value="P:microtubule-based movement"/>
    <property type="evidence" value="ECO:0007669"/>
    <property type="project" value="InterPro"/>
</dbReference>
<reference evidence="9 10" key="1">
    <citation type="journal article" date="2007" name="Proc. Natl. Acad. Sci. U.S.A.">
        <title>Dandruff-associated Malassezia genomes reveal convergent and divergent virulence traits shared with plant and human fungal pathogens.</title>
        <authorList>
            <person name="Xu J."/>
            <person name="Saunders C.W."/>
            <person name="Hu P."/>
            <person name="Grant R.A."/>
            <person name="Boekhout T."/>
            <person name="Kuramae E.E."/>
            <person name="Kronstad J.W."/>
            <person name="Deangelis Y.M."/>
            <person name="Reeder N.L."/>
            <person name="Johnstone K.R."/>
            <person name="Leland M."/>
            <person name="Fieno A.M."/>
            <person name="Begley W.M."/>
            <person name="Sun Y."/>
            <person name="Lacey M.P."/>
            <person name="Chaudhary T."/>
            <person name="Keough T."/>
            <person name="Chu L."/>
            <person name="Sears R."/>
            <person name="Yuan B."/>
            <person name="Dawson T.L.Jr."/>
        </authorList>
    </citation>
    <scope>NUCLEOTIDE SEQUENCE [LARGE SCALE GENOMIC DNA]</scope>
    <source>
        <strain evidence="10">ATCC MYA-4612 / CBS 7966</strain>
    </source>
</reference>
<gene>
    <name evidence="9" type="ORF">MGL_3178</name>
</gene>
<feature type="region of interest" description="Disordered" evidence="7">
    <location>
        <begin position="1"/>
        <end position="57"/>
    </location>
</feature>
<dbReference type="KEGG" id="mgl:MGL_3178"/>
<evidence type="ECO:0000313" key="9">
    <source>
        <dbReference type="EMBL" id="EDP42420.1"/>
    </source>
</evidence>
<dbReference type="InterPro" id="IPR027417">
    <property type="entry name" value="P-loop_NTPase"/>
</dbReference>
<feature type="domain" description="Kinesin motor" evidence="8">
    <location>
        <begin position="230"/>
        <end position="469"/>
    </location>
</feature>
<protein>
    <recommendedName>
        <fullName evidence="8">Kinesin motor domain-containing protein</fullName>
    </recommendedName>
</protein>
<dbReference type="GO" id="GO:0003777">
    <property type="term" value="F:microtubule motor activity"/>
    <property type="evidence" value="ECO:0007669"/>
    <property type="project" value="InterPro"/>
</dbReference>
<organism evidence="9 10">
    <name type="scientific">Malassezia globosa (strain ATCC MYA-4612 / CBS 7966)</name>
    <name type="common">Dandruff-associated fungus</name>
    <dbReference type="NCBI Taxonomy" id="425265"/>
    <lineage>
        <taxon>Eukaryota</taxon>
        <taxon>Fungi</taxon>
        <taxon>Dikarya</taxon>
        <taxon>Basidiomycota</taxon>
        <taxon>Ustilaginomycotina</taxon>
        <taxon>Malasseziomycetes</taxon>
        <taxon>Malasseziales</taxon>
        <taxon>Malasseziaceae</taxon>
        <taxon>Malassezia</taxon>
    </lineage>
</organism>
<feature type="compositionally biased region" description="Low complexity" evidence="7">
    <location>
        <begin position="1"/>
        <end position="10"/>
    </location>
</feature>
<feature type="binding site" evidence="5">
    <location>
        <begin position="319"/>
        <end position="326"/>
    </location>
    <ligand>
        <name>ATP</name>
        <dbReference type="ChEBI" id="CHEBI:30616"/>
    </ligand>
</feature>
<dbReference type="OrthoDB" id="3176171at2759"/>
<dbReference type="InParanoid" id="A8Q811"/>
<comment type="caution">
    <text evidence="9">The sequence shown here is derived from an EMBL/GenBank/DDBJ whole genome shotgun (WGS) entry which is preliminary data.</text>
</comment>
<keyword evidence="6" id="KW-0175">Coiled coil</keyword>
<dbReference type="SMART" id="SM00129">
    <property type="entry name" value="KISc"/>
    <property type="match status" value="1"/>
</dbReference>
<dbReference type="VEuPathDB" id="FungiDB:MGL_3178"/>
<dbReference type="RefSeq" id="XP_001729634.1">
    <property type="nucleotide sequence ID" value="XM_001729582.1"/>
</dbReference>
<feature type="coiled-coil region" evidence="6">
    <location>
        <begin position="126"/>
        <end position="209"/>
    </location>
</feature>
<name>A8Q811_MALGO</name>
<dbReference type="GO" id="GO:0008017">
    <property type="term" value="F:microtubule binding"/>
    <property type="evidence" value="ECO:0007669"/>
    <property type="project" value="InterPro"/>
</dbReference>
<dbReference type="GO" id="GO:0005874">
    <property type="term" value="C:microtubule"/>
    <property type="evidence" value="ECO:0007669"/>
    <property type="project" value="UniProtKB-KW"/>
</dbReference>
<dbReference type="AlphaFoldDB" id="A8Q811"/>
<dbReference type="OMA" id="SHEMNAR"/>
<dbReference type="EMBL" id="AAYY01000011">
    <property type="protein sequence ID" value="EDP42420.1"/>
    <property type="molecule type" value="Genomic_DNA"/>
</dbReference>
<dbReference type="GeneID" id="5853940"/>
<dbReference type="Proteomes" id="UP000008837">
    <property type="component" value="Unassembled WGS sequence"/>
</dbReference>
<keyword evidence="1" id="KW-0493">Microtubule</keyword>
<dbReference type="PANTHER" id="PTHR47972:SF45">
    <property type="entry name" value="PROTEIN CLARET SEGREGATIONAL"/>
    <property type="match status" value="1"/>
</dbReference>